<evidence type="ECO:0000313" key="1">
    <source>
        <dbReference type="EMBL" id="MEQ2158730.1"/>
    </source>
</evidence>
<dbReference type="InterPro" id="IPR015925">
    <property type="entry name" value="Ryanodine_IP3_receptor"/>
</dbReference>
<comment type="caution">
    <text evidence="1">The sequence shown here is derived from an EMBL/GenBank/DDBJ whole genome shotgun (WGS) entry which is preliminary data.</text>
</comment>
<evidence type="ECO:0000313" key="2">
    <source>
        <dbReference type="Proteomes" id="UP001476798"/>
    </source>
</evidence>
<keyword evidence="2" id="KW-1185">Reference proteome</keyword>
<accession>A0ABV0MHZ9</accession>
<name>A0ABV0MHZ9_9TELE</name>
<gene>
    <name evidence="1" type="ORF">GOODEAATRI_015403</name>
</gene>
<dbReference type="PANTHER" id="PTHR13715">
    <property type="entry name" value="RYANODINE RECEPTOR AND IP3 RECEPTOR"/>
    <property type="match status" value="1"/>
</dbReference>
<protein>
    <submittedName>
        <fullName evidence="1">Uncharacterized protein</fullName>
    </submittedName>
</protein>
<reference evidence="1 2" key="1">
    <citation type="submission" date="2021-06" db="EMBL/GenBank/DDBJ databases">
        <authorList>
            <person name="Palmer J.M."/>
        </authorList>
    </citation>
    <scope>NUCLEOTIDE SEQUENCE [LARGE SCALE GENOMIC DNA]</scope>
    <source>
        <strain evidence="1 2">GA_2019</strain>
        <tissue evidence="1">Muscle</tissue>
    </source>
</reference>
<dbReference type="PANTHER" id="PTHR13715:SF51">
    <property type="entry name" value="INOSITOL 1,4,5-TRISPHOSPHATE RECEPTOR TYPE 3"/>
    <property type="match status" value="1"/>
</dbReference>
<dbReference type="EMBL" id="JAHRIO010001138">
    <property type="protein sequence ID" value="MEQ2158730.1"/>
    <property type="molecule type" value="Genomic_DNA"/>
</dbReference>
<dbReference type="Proteomes" id="UP001476798">
    <property type="component" value="Unassembled WGS sequence"/>
</dbReference>
<sequence>LERDKFDNKTVSFEEHIKLEHNIWNYLYFIVLVREKNQTDYTGPESYVAHMIKAMSLVVTDGDGEQNEMRMLQDKLVSTMKVVMMLTGQLNELKEQVNRRLLESFRPRQGEYNLLMGTTLPNSPSGCSCEETITNSCRRQKYSNLLKEDESRLDHSVSPCSQMSRFLDMKEFGEAARYLRLSNLEQLAARAQAFDGKPVYKHQPQHYDHSPNMACNTRSAMARLIRDRSLNLFVQNFPQILDLIWII</sequence>
<organism evidence="1 2">
    <name type="scientific">Goodea atripinnis</name>
    <dbReference type="NCBI Taxonomy" id="208336"/>
    <lineage>
        <taxon>Eukaryota</taxon>
        <taxon>Metazoa</taxon>
        <taxon>Chordata</taxon>
        <taxon>Craniata</taxon>
        <taxon>Vertebrata</taxon>
        <taxon>Euteleostomi</taxon>
        <taxon>Actinopterygii</taxon>
        <taxon>Neopterygii</taxon>
        <taxon>Teleostei</taxon>
        <taxon>Neoteleostei</taxon>
        <taxon>Acanthomorphata</taxon>
        <taxon>Ovalentaria</taxon>
        <taxon>Atherinomorphae</taxon>
        <taxon>Cyprinodontiformes</taxon>
        <taxon>Goodeidae</taxon>
        <taxon>Goodea</taxon>
    </lineage>
</organism>
<feature type="non-terminal residue" evidence="1">
    <location>
        <position position="1"/>
    </location>
</feature>
<proteinExistence type="predicted"/>